<reference evidence="8" key="2">
    <citation type="submission" date="2020-09" db="EMBL/GenBank/DDBJ databases">
        <authorList>
            <person name="Sun Q."/>
            <person name="Zhou Y."/>
        </authorList>
    </citation>
    <scope>NUCLEOTIDE SEQUENCE</scope>
    <source>
        <strain evidence="8">CGMCC 1.15478</strain>
    </source>
</reference>
<feature type="transmembrane region" description="Helical" evidence="6">
    <location>
        <begin position="153"/>
        <end position="176"/>
    </location>
</feature>
<keyword evidence="4" id="KW-0720">Serine protease</keyword>
<evidence type="ECO:0000256" key="6">
    <source>
        <dbReference type="SAM" id="Phobius"/>
    </source>
</evidence>
<dbReference type="Pfam" id="PF13365">
    <property type="entry name" value="Trypsin_2"/>
    <property type="match status" value="1"/>
</dbReference>
<dbReference type="SUPFAM" id="SSF50156">
    <property type="entry name" value="PDZ domain-like"/>
    <property type="match status" value="1"/>
</dbReference>
<evidence type="ECO:0000256" key="2">
    <source>
        <dbReference type="ARBA" id="ARBA00022670"/>
    </source>
</evidence>
<evidence type="ECO:0000313" key="9">
    <source>
        <dbReference type="Proteomes" id="UP000641514"/>
    </source>
</evidence>
<dbReference type="PROSITE" id="PS50106">
    <property type="entry name" value="PDZ"/>
    <property type="match status" value="1"/>
</dbReference>
<dbReference type="InterPro" id="IPR001478">
    <property type="entry name" value="PDZ"/>
</dbReference>
<evidence type="ECO:0000256" key="4">
    <source>
        <dbReference type="ARBA" id="ARBA00022825"/>
    </source>
</evidence>
<name>A0A916UDX3_9ACTN</name>
<feature type="domain" description="PDZ" evidence="7">
    <location>
        <begin position="400"/>
        <end position="486"/>
    </location>
</feature>
<reference evidence="8" key="1">
    <citation type="journal article" date="2014" name="Int. J. Syst. Evol. Microbiol.">
        <title>Complete genome sequence of Corynebacterium casei LMG S-19264T (=DSM 44701T), isolated from a smear-ripened cheese.</title>
        <authorList>
            <consortium name="US DOE Joint Genome Institute (JGI-PGF)"/>
            <person name="Walter F."/>
            <person name="Albersmeier A."/>
            <person name="Kalinowski J."/>
            <person name="Ruckert C."/>
        </authorList>
    </citation>
    <scope>NUCLEOTIDE SEQUENCE</scope>
    <source>
        <strain evidence="8">CGMCC 1.15478</strain>
    </source>
</reference>
<feature type="compositionally biased region" description="Basic and acidic residues" evidence="5">
    <location>
        <begin position="53"/>
        <end position="64"/>
    </location>
</feature>
<dbReference type="PANTHER" id="PTHR43343">
    <property type="entry name" value="PEPTIDASE S12"/>
    <property type="match status" value="1"/>
</dbReference>
<dbReference type="InterPro" id="IPR009003">
    <property type="entry name" value="Peptidase_S1_PA"/>
</dbReference>
<dbReference type="Gene3D" id="2.30.42.10">
    <property type="match status" value="1"/>
</dbReference>
<keyword evidence="6" id="KW-0472">Membrane</keyword>
<feature type="region of interest" description="Disordered" evidence="5">
    <location>
        <begin position="1"/>
        <end position="139"/>
    </location>
</feature>
<sequence length="499" mass="51549">MSPHASDSTEPHYTPPRLSPKPISKPQVSPDAARAFGRPAGLDGPFSPATHRAASDRGEDDRHITVQRPDPILAEAFGRPDGSDGGLQRSPEKPTPHRGGPGAPADPWRDPSSTVALGGPAEEKPDPDSPPEQPLRKLTTREILFGKRVERRALATLTVIALVVGLAGGLIGRITAEVYESRTSSRVTVGQVSSDNTDPRGPVAAVANAVTPSVVSVRVRVGNQASTGSGVVIDEEGFIVTNNHVVSLGARTGDAEIEILFFDGTRASANIVGRDTRTDLAVLRTSADNLTVAEFGESSEVQVGEEVIAIGAPLGLDRTVTRGIVSALNRPVPLSGPGTDTDGVIDAIQTDASINPGNSGGPLVDLQGRIIGINTAIQSGTGGSIGLGFAIPSDTVVSIIQQLIRQGSAEHAGIGVTARTVVNEAVAGAQIANVNAGSPAEAAGIREGDVVVQVGDREVFSADELTVAVGALRADEPVTLRVIREGRSVEIEVTPRILP</sequence>
<dbReference type="Proteomes" id="UP000641514">
    <property type="component" value="Unassembled WGS sequence"/>
</dbReference>
<dbReference type="InterPro" id="IPR051201">
    <property type="entry name" value="Chloro_Bact_Ser_Proteases"/>
</dbReference>
<evidence type="ECO:0000259" key="7">
    <source>
        <dbReference type="PROSITE" id="PS50106"/>
    </source>
</evidence>
<evidence type="ECO:0000256" key="1">
    <source>
        <dbReference type="ARBA" id="ARBA00010541"/>
    </source>
</evidence>
<dbReference type="RefSeq" id="WP_188674615.1">
    <property type="nucleotide sequence ID" value="NZ_BMJH01000002.1"/>
</dbReference>
<keyword evidence="2 8" id="KW-0645">Protease</keyword>
<dbReference type="Gene3D" id="2.40.10.120">
    <property type="match status" value="1"/>
</dbReference>
<accession>A0A916UDX3</accession>
<dbReference type="AlphaFoldDB" id="A0A916UDX3"/>
<dbReference type="FunFam" id="2.40.10.10:FF:000001">
    <property type="entry name" value="Periplasmic serine protease DegS"/>
    <property type="match status" value="1"/>
</dbReference>
<protein>
    <submittedName>
        <fullName evidence="8">Serine protease HtrA</fullName>
    </submittedName>
</protein>
<keyword evidence="9" id="KW-1185">Reference proteome</keyword>
<proteinExistence type="inferred from homology"/>
<gene>
    <name evidence="8" type="ORF">GCM10011410_22800</name>
</gene>
<dbReference type="SUPFAM" id="SSF50494">
    <property type="entry name" value="Trypsin-like serine proteases"/>
    <property type="match status" value="1"/>
</dbReference>
<dbReference type="PRINTS" id="PR00834">
    <property type="entry name" value="PROTEASES2C"/>
</dbReference>
<dbReference type="InterPro" id="IPR001940">
    <property type="entry name" value="Peptidase_S1C"/>
</dbReference>
<dbReference type="InterPro" id="IPR036034">
    <property type="entry name" value="PDZ_sf"/>
</dbReference>
<dbReference type="Pfam" id="PF13180">
    <property type="entry name" value="PDZ_2"/>
    <property type="match status" value="1"/>
</dbReference>
<evidence type="ECO:0000313" key="8">
    <source>
        <dbReference type="EMBL" id="GGC69419.1"/>
    </source>
</evidence>
<dbReference type="SMART" id="SM00228">
    <property type="entry name" value="PDZ"/>
    <property type="match status" value="1"/>
</dbReference>
<keyword evidence="6" id="KW-0812">Transmembrane</keyword>
<evidence type="ECO:0000256" key="3">
    <source>
        <dbReference type="ARBA" id="ARBA00022801"/>
    </source>
</evidence>
<organism evidence="8 9">
    <name type="scientific">Hoyosella rhizosphaerae</name>
    <dbReference type="NCBI Taxonomy" id="1755582"/>
    <lineage>
        <taxon>Bacteria</taxon>
        <taxon>Bacillati</taxon>
        <taxon>Actinomycetota</taxon>
        <taxon>Actinomycetes</taxon>
        <taxon>Mycobacteriales</taxon>
        <taxon>Hoyosellaceae</taxon>
        <taxon>Hoyosella</taxon>
    </lineage>
</organism>
<comment type="caution">
    <text evidence="8">The sequence shown here is derived from an EMBL/GenBank/DDBJ whole genome shotgun (WGS) entry which is preliminary data.</text>
</comment>
<dbReference type="GO" id="GO:0006508">
    <property type="term" value="P:proteolysis"/>
    <property type="evidence" value="ECO:0007669"/>
    <property type="project" value="UniProtKB-KW"/>
</dbReference>
<dbReference type="EMBL" id="BMJH01000002">
    <property type="protein sequence ID" value="GGC69419.1"/>
    <property type="molecule type" value="Genomic_DNA"/>
</dbReference>
<evidence type="ECO:0000256" key="5">
    <source>
        <dbReference type="SAM" id="MobiDB-lite"/>
    </source>
</evidence>
<comment type="similarity">
    <text evidence="1">Belongs to the peptidase S1C family.</text>
</comment>
<keyword evidence="6" id="KW-1133">Transmembrane helix</keyword>
<dbReference type="GO" id="GO:0004252">
    <property type="term" value="F:serine-type endopeptidase activity"/>
    <property type="evidence" value="ECO:0007669"/>
    <property type="project" value="InterPro"/>
</dbReference>
<keyword evidence="3" id="KW-0378">Hydrolase</keyword>
<dbReference type="PANTHER" id="PTHR43343:SF3">
    <property type="entry name" value="PROTEASE DO-LIKE 8, CHLOROPLASTIC"/>
    <property type="match status" value="1"/>
</dbReference>